<dbReference type="RefSeq" id="YP_009482817.1">
    <property type="nucleotide sequence ID" value="NC_037667.1"/>
</dbReference>
<organism evidence="2">
    <name type="scientific">Pandoravirus quercus</name>
    <dbReference type="NCBI Taxonomy" id="2107709"/>
    <lineage>
        <taxon>Viruses</taxon>
        <taxon>Pandoravirus</taxon>
    </lineage>
</organism>
<reference evidence="2" key="1">
    <citation type="journal article" date="2018" name="Nat. Commun.">
        <title>Diversity and evolution of the emerging Pandoraviridae family.</title>
        <authorList>
            <person name="Legendre M."/>
            <person name="Fabre E."/>
            <person name="Poirot O."/>
            <person name="Jeudy S."/>
            <person name="Lartigue A."/>
            <person name="Alempic J.M."/>
            <person name="Beucher L."/>
            <person name="Philippe N."/>
            <person name="Bertaux L."/>
            <person name="Christo-Foroux E."/>
            <person name="Labadie K."/>
            <person name="Coute Y."/>
            <person name="Abergel C."/>
            <person name="Claverie J.M."/>
        </authorList>
    </citation>
    <scope>NUCLEOTIDE SEQUENCE [LARGE SCALE GENOMIC DNA]</scope>
    <source>
        <strain evidence="2">Quercus</strain>
    </source>
</reference>
<proteinExistence type="predicted"/>
<gene>
    <name evidence="2" type="ORF">pqer_cds_126</name>
</gene>
<protein>
    <submittedName>
        <fullName evidence="2">Uncharacterized protein</fullName>
    </submittedName>
</protein>
<dbReference type="KEGG" id="vg:36843689"/>
<name>A0A2U7U7Y5_9VIRU</name>
<dbReference type="EMBL" id="MG011689">
    <property type="protein sequence ID" value="AVK74548.1"/>
    <property type="molecule type" value="Genomic_DNA"/>
</dbReference>
<accession>A0A2U7U7Y5</accession>
<sequence>MDLLLCAVDIVFTVIKWTFVLGVGYLLGNVIIPLCGCLNYDRRCLRTRDADGENNALDTTLSALRVAASLAPDAGFDAATSIIHAARDKTLSSGRLHLYVVNRTDPLAPPATYGAGGPVVVMTLPMMQQRWPRLFDKSDGQHATAASKALALLVSETTETALVVANRLCVGQAILDAEFGPRDDPIVERVRALVAGVAPP</sequence>
<dbReference type="Proteomes" id="UP000248852">
    <property type="component" value="Segment"/>
</dbReference>
<keyword evidence="1" id="KW-1133">Transmembrane helix</keyword>
<keyword evidence="1" id="KW-0812">Transmembrane</keyword>
<evidence type="ECO:0000256" key="1">
    <source>
        <dbReference type="SAM" id="Phobius"/>
    </source>
</evidence>
<feature type="transmembrane region" description="Helical" evidence="1">
    <location>
        <begin position="17"/>
        <end position="38"/>
    </location>
</feature>
<evidence type="ECO:0000313" key="2">
    <source>
        <dbReference type="EMBL" id="AVK74548.1"/>
    </source>
</evidence>
<dbReference type="GeneID" id="36843689"/>
<keyword evidence="1" id="KW-0472">Membrane</keyword>